<dbReference type="Pfam" id="PF01073">
    <property type="entry name" value="3Beta_HSD"/>
    <property type="match status" value="1"/>
</dbReference>
<dbReference type="SUPFAM" id="SSF51735">
    <property type="entry name" value="NAD(P)-binding Rossmann-fold domains"/>
    <property type="match status" value="1"/>
</dbReference>
<keyword evidence="2 3" id="KW-0560">Oxidoreductase</keyword>
<evidence type="ECO:0000256" key="1">
    <source>
        <dbReference type="ARBA" id="ARBA00022857"/>
    </source>
</evidence>
<dbReference type="GO" id="GO:0006694">
    <property type="term" value="P:steroid biosynthetic process"/>
    <property type="evidence" value="ECO:0007669"/>
    <property type="project" value="InterPro"/>
</dbReference>
<dbReference type="EMBL" id="BTGU01000014">
    <property type="protein sequence ID" value="GMN42519.1"/>
    <property type="molecule type" value="Genomic_DNA"/>
</dbReference>
<proteinExistence type="inferred from homology"/>
<dbReference type="InterPro" id="IPR050425">
    <property type="entry name" value="NAD(P)_dehydrat-like"/>
</dbReference>
<dbReference type="InterPro" id="IPR036291">
    <property type="entry name" value="NAD(P)-bd_dom_sf"/>
</dbReference>
<dbReference type="Gene3D" id="3.40.50.720">
    <property type="entry name" value="NAD(P)-binding Rossmann-like Domain"/>
    <property type="match status" value="1"/>
</dbReference>
<evidence type="ECO:0000313" key="6">
    <source>
        <dbReference type="Proteomes" id="UP001187192"/>
    </source>
</evidence>
<protein>
    <recommendedName>
        <fullName evidence="4">3-beta hydroxysteroid dehydrogenase/isomerase domain-containing protein</fullName>
    </recommendedName>
</protein>
<gene>
    <name evidence="5" type="ORF">TIFTF001_011728</name>
</gene>
<evidence type="ECO:0000256" key="2">
    <source>
        <dbReference type="ARBA" id="ARBA00023002"/>
    </source>
</evidence>
<feature type="domain" description="3-beta hydroxysteroid dehydrogenase/isomerase" evidence="4">
    <location>
        <begin position="61"/>
        <end position="296"/>
    </location>
</feature>
<sequence length="372" mass="41588">MGIVRCEERERMEIEEFRRMLLASSAAHRRKDQQDFNGSDRFPSTVDDDEDFLDRDRPVCVTSGLSFLGIAVVNNLLARGYSVRILVDNPEDLEIIREMESSNGNNITAIMARVTDAESLPEAFKDCRVVFHTSSFIDPAGVSGYTKYMVDVEARATENVIKACARTPSVKKCVLTSSLLACVWQDRADSEFLSPVINHESWSDESLCIDKKLWYALGKLRAEKSAWKVAEEYGLNLATICPGLITGPEFSSRNSTATFAYLKGAEEMYESGVLATMDVNRLAEAHVCVFEALNKTSGGRYICFDKVIQDEDEAEKLASQIRLSKTRICGTGSSSSNNVQATRFQLSDRKLATLMASALRRCYNERHQQSPF</sequence>
<dbReference type="FunFam" id="3.40.50.720:FF:000388">
    <property type="entry name" value="Cinnamoyl-CoA reductase-like SNL6"/>
    <property type="match status" value="1"/>
</dbReference>
<comment type="similarity">
    <text evidence="3">Belongs to the 3-beta-HSD family.</text>
</comment>
<dbReference type="GO" id="GO:0016616">
    <property type="term" value="F:oxidoreductase activity, acting on the CH-OH group of donors, NAD or NADP as acceptor"/>
    <property type="evidence" value="ECO:0007669"/>
    <property type="project" value="InterPro"/>
</dbReference>
<dbReference type="PANTHER" id="PTHR10366">
    <property type="entry name" value="NAD DEPENDENT EPIMERASE/DEHYDRATASE"/>
    <property type="match status" value="1"/>
</dbReference>
<keyword evidence="1" id="KW-0521">NADP</keyword>
<dbReference type="AlphaFoldDB" id="A0AA88DHY0"/>
<name>A0AA88DHY0_FICCA</name>
<evidence type="ECO:0000256" key="3">
    <source>
        <dbReference type="RuleBase" id="RU004475"/>
    </source>
</evidence>
<comment type="caution">
    <text evidence="5">The sequence shown here is derived from an EMBL/GenBank/DDBJ whole genome shotgun (WGS) entry which is preliminary data.</text>
</comment>
<accession>A0AA88DHY0</accession>
<dbReference type="Proteomes" id="UP001187192">
    <property type="component" value="Unassembled WGS sequence"/>
</dbReference>
<dbReference type="PANTHER" id="PTHR10366:SF483">
    <property type="entry name" value="CINNAMOYL COA REDUCTASE-LIKE PROTEIN"/>
    <property type="match status" value="1"/>
</dbReference>
<dbReference type="InterPro" id="IPR002225">
    <property type="entry name" value="3Beta_OHSteriod_DH/Estase"/>
</dbReference>
<reference evidence="5" key="1">
    <citation type="submission" date="2023-07" db="EMBL/GenBank/DDBJ databases">
        <title>draft genome sequence of fig (Ficus carica).</title>
        <authorList>
            <person name="Takahashi T."/>
            <person name="Nishimura K."/>
        </authorList>
    </citation>
    <scope>NUCLEOTIDE SEQUENCE</scope>
</reference>
<organism evidence="5 6">
    <name type="scientific">Ficus carica</name>
    <name type="common">Common fig</name>
    <dbReference type="NCBI Taxonomy" id="3494"/>
    <lineage>
        <taxon>Eukaryota</taxon>
        <taxon>Viridiplantae</taxon>
        <taxon>Streptophyta</taxon>
        <taxon>Embryophyta</taxon>
        <taxon>Tracheophyta</taxon>
        <taxon>Spermatophyta</taxon>
        <taxon>Magnoliopsida</taxon>
        <taxon>eudicotyledons</taxon>
        <taxon>Gunneridae</taxon>
        <taxon>Pentapetalae</taxon>
        <taxon>rosids</taxon>
        <taxon>fabids</taxon>
        <taxon>Rosales</taxon>
        <taxon>Moraceae</taxon>
        <taxon>Ficeae</taxon>
        <taxon>Ficus</taxon>
    </lineage>
</organism>
<evidence type="ECO:0000313" key="5">
    <source>
        <dbReference type="EMBL" id="GMN42519.1"/>
    </source>
</evidence>
<keyword evidence="6" id="KW-1185">Reference proteome</keyword>
<evidence type="ECO:0000259" key="4">
    <source>
        <dbReference type="Pfam" id="PF01073"/>
    </source>
</evidence>